<dbReference type="InterPro" id="IPR050321">
    <property type="entry name" value="Glycosyltr_2/OpgH_subfam"/>
</dbReference>
<feature type="compositionally biased region" description="Acidic residues" evidence="7">
    <location>
        <begin position="526"/>
        <end position="540"/>
    </location>
</feature>
<keyword evidence="3" id="KW-0808">Transferase</keyword>
<feature type="compositionally biased region" description="Low complexity" evidence="7">
    <location>
        <begin position="541"/>
        <end position="551"/>
    </location>
</feature>
<evidence type="ECO:0000256" key="4">
    <source>
        <dbReference type="ARBA" id="ARBA00022692"/>
    </source>
</evidence>
<evidence type="ECO:0000256" key="7">
    <source>
        <dbReference type="SAM" id="MobiDB-lite"/>
    </source>
</evidence>
<organism evidence="9 10">
    <name type="scientific">Gracilariopsis chorda</name>
    <dbReference type="NCBI Taxonomy" id="448386"/>
    <lineage>
        <taxon>Eukaryota</taxon>
        <taxon>Rhodophyta</taxon>
        <taxon>Florideophyceae</taxon>
        <taxon>Rhodymeniophycidae</taxon>
        <taxon>Gracilariales</taxon>
        <taxon>Gracilariaceae</taxon>
        <taxon>Gracilariopsis</taxon>
    </lineage>
</organism>
<evidence type="ECO:0000256" key="3">
    <source>
        <dbReference type="ARBA" id="ARBA00022679"/>
    </source>
</evidence>
<evidence type="ECO:0000256" key="8">
    <source>
        <dbReference type="SAM" id="Phobius"/>
    </source>
</evidence>
<sequence>MEEDLEKATRQWKAGGGHRGTKPIKPLLPGQWTPRMPCHWMEQTPSTKRRIIFYRVLFFVQLAVGITYIQYRARRTIAIFDRSRTVPYMIYQIFFLVLESISISSVIFEILEVWNICKRNCIDLKQIPSNLIKSHFTHPSHLRLNSDQAKYPSVGVFIPCYNEEVDLVRQTVLGALNIEYPKQLLRVYLCDDGQDSLKKAMISKLARHHKNLFYITRPEHTHAKAGNLNYALEGTHSDLVATLDADFVPRPNFLQRLVPYYFIWNPDEELYEFNETLAVVQTPQHYRNLSPYDSDPLDQRSTFFFEIILPGKDWFNASTMIGTNNLLSRKALRKASYYPYYSITEDTAMTLKFHSLGYRTYFVNESLATGLATTSLWSNLRQRARWLKGDWQVLFSKNGPLFVKGLTIAQRLLYLHMGFGRFTSIVFLLYDIATVALLVVGVTPLDVRYPIIFIIHIGSLLLIQVLTHLFLTAGGKGLKKSESGYLAFEAIFRYTTVKGLFISLFRGQKLVFKVTEKAVAHNKDTDSDEAGEETEEDTDDSAPTSASTTNTEGLDDSFTALQLSESVPTDSPEPSASSISGHHTPHVEQRSEIEDSIDPNADARSEEANTDQPRRRKRTTQEVAERRRDIWKNLKRVWFNMLTATVLIFAIVWGILNTATVNVVDTRNDRTVGNHDLFPMAMAIGFAASNLLPHLLAIYLCFVPYVSGWMMTDLVHGRCDQYAVHPRSGKLFVPWSFILLLMFSRMTLVFGSLTFLLVYSILYPNTPTIGLP</sequence>
<dbReference type="Pfam" id="PF13641">
    <property type="entry name" value="Glyco_tranf_2_3"/>
    <property type="match status" value="1"/>
</dbReference>
<dbReference type="GO" id="GO:0016757">
    <property type="term" value="F:glycosyltransferase activity"/>
    <property type="evidence" value="ECO:0007669"/>
    <property type="project" value="UniProtKB-KW"/>
</dbReference>
<evidence type="ECO:0000313" key="9">
    <source>
        <dbReference type="EMBL" id="PXF44963.1"/>
    </source>
</evidence>
<comment type="caution">
    <text evidence="9">The sequence shown here is derived from an EMBL/GenBank/DDBJ whole genome shotgun (WGS) entry which is preliminary data.</text>
</comment>
<name>A0A2V3IS70_9FLOR</name>
<accession>A0A2V3IS70</accession>
<gene>
    <name evidence="9" type="ORF">BWQ96_05263</name>
</gene>
<evidence type="ECO:0000256" key="5">
    <source>
        <dbReference type="ARBA" id="ARBA00022989"/>
    </source>
</evidence>
<feature type="transmembrane region" description="Helical" evidence="8">
    <location>
        <begin position="737"/>
        <end position="762"/>
    </location>
</feature>
<dbReference type="OrthoDB" id="72851at2759"/>
<keyword evidence="5 8" id="KW-1133">Transmembrane helix</keyword>
<evidence type="ECO:0000256" key="1">
    <source>
        <dbReference type="ARBA" id="ARBA00004141"/>
    </source>
</evidence>
<dbReference type="CDD" id="cd06421">
    <property type="entry name" value="CESA_CelA_like"/>
    <property type="match status" value="1"/>
</dbReference>
<dbReference type="InterPro" id="IPR029044">
    <property type="entry name" value="Nucleotide-diphossugar_trans"/>
</dbReference>
<keyword evidence="10" id="KW-1185">Reference proteome</keyword>
<dbReference type="AlphaFoldDB" id="A0A2V3IS70"/>
<dbReference type="Gene3D" id="3.90.550.10">
    <property type="entry name" value="Spore Coat Polysaccharide Biosynthesis Protein SpsA, Chain A"/>
    <property type="match status" value="1"/>
</dbReference>
<evidence type="ECO:0000313" key="10">
    <source>
        <dbReference type="Proteomes" id="UP000247409"/>
    </source>
</evidence>
<feature type="region of interest" description="Disordered" evidence="7">
    <location>
        <begin position="521"/>
        <end position="624"/>
    </location>
</feature>
<evidence type="ECO:0000256" key="2">
    <source>
        <dbReference type="ARBA" id="ARBA00022676"/>
    </source>
</evidence>
<protein>
    <submittedName>
        <fullName evidence="9">Cellulose synthase catalytic subunit [UDP-forming]</fullName>
    </submittedName>
</protein>
<feature type="transmembrane region" description="Helical" evidence="8">
    <location>
        <begin position="51"/>
        <end position="69"/>
    </location>
</feature>
<feature type="compositionally biased region" description="Polar residues" evidence="7">
    <location>
        <begin position="559"/>
        <end position="581"/>
    </location>
</feature>
<feature type="transmembrane region" description="Helical" evidence="8">
    <location>
        <begin position="677"/>
        <end position="702"/>
    </location>
</feature>
<dbReference type="PANTHER" id="PTHR43867:SF2">
    <property type="entry name" value="CELLULOSE SYNTHASE CATALYTIC SUBUNIT A [UDP-FORMING]"/>
    <property type="match status" value="1"/>
</dbReference>
<feature type="transmembrane region" description="Helical" evidence="8">
    <location>
        <begin position="637"/>
        <end position="657"/>
    </location>
</feature>
<dbReference type="Proteomes" id="UP000247409">
    <property type="component" value="Unassembled WGS sequence"/>
</dbReference>
<feature type="transmembrane region" description="Helical" evidence="8">
    <location>
        <begin position="451"/>
        <end position="471"/>
    </location>
</feature>
<dbReference type="GO" id="GO:0016020">
    <property type="term" value="C:membrane"/>
    <property type="evidence" value="ECO:0007669"/>
    <property type="project" value="UniProtKB-SubCell"/>
</dbReference>
<keyword evidence="4 8" id="KW-0812">Transmembrane</keyword>
<dbReference type="SUPFAM" id="SSF53448">
    <property type="entry name" value="Nucleotide-diphospho-sugar transferases"/>
    <property type="match status" value="1"/>
</dbReference>
<keyword evidence="6 8" id="KW-0472">Membrane</keyword>
<comment type="subcellular location">
    <subcellularLocation>
        <location evidence="1">Membrane</location>
        <topology evidence="1">Multi-pass membrane protein</topology>
    </subcellularLocation>
</comment>
<proteinExistence type="predicted"/>
<dbReference type="PANTHER" id="PTHR43867">
    <property type="entry name" value="CELLULOSE SYNTHASE CATALYTIC SUBUNIT A [UDP-FORMING]"/>
    <property type="match status" value="1"/>
</dbReference>
<dbReference type="STRING" id="448386.A0A2V3IS70"/>
<feature type="transmembrane region" description="Helical" evidence="8">
    <location>
        <begin position="425"/>
        <end position="445"/>
    </location>
</feature>
<evidence type="ECO:0000256" key="6">
    <source>
        <dbReference type="ARBA" id="ARBA00023136"/>
    </source>
</evidence>
<keyword evidence="2" id="KW-0328">Glycosyltransferase</keyword>
<feature type="transmembrane region" description="Helical" evidence="8">
    <location>
        <begin position="89"/>
        <end position="111"/>
    </location>
</feature>
<dbReference type="EMBL" id="NBIV01000076">
    <property type="protein sequence ID" value="PXF44963.1"/>
    <property type="molecule type" value="Genomic_DNA"/>
</dbReference>
<reference evidence="9 10" key="1">
    <citation type="journal article" date="2018" name="Mol. Biol. Evol.">
        <title>Analysis of the draft genome of the red seaweed Gracilariopsis chorda provides insights into genome size evolution in Rhodophyta.</title>
        <authorList>
            <person name="Lee J."/>
            <person name="Yang E.C."/>
            <person name="Graf L."/>
            <person name="Yang J.H."/>
            <person name="Qiu H."/>
            <person name="Zel Zion U."/>
            <person name="Chan C.X."/>
            <person name="Stephens T.G."/>
            <person name="Weber A.P.M."/>
            <person name="Boo G.H."/>
            <person name="Boo S.M."/>
            <person name="Kim K.M."/>
            <person name="Shin Y."/>
            <person name="Jung M."/>
            <person name="Lee S.J."/>
            <person name="Yim H.S."/>
            <person name="Lee J.H."/>
            <person name="Bhattacharya D."/>
            <person name="Yoon H.S."/>
        </authorList>
    </citation>
    <scope>NUCLEOTIDE SEQUENCE [LARGE SCALE GENOMIC DNA]</scope>
    <source>
        <strain evidence="9 10">SKKU-2015</strain>
        <tissue evidence="9">Whole body</tissue>
    </source>
</reference>